<evidence type="ECO:0000313" key="9">
    <source>
        <dbReference type="EMBL" id="KAL2056622.1"/>
    </source>
</evidence>
<dbReference type="InterPro" id="IPR011701">
    <property type="entry name" value="MFS"/>
</dbReference>
<sequence>MTGPPSPGRSASGVSLPDKEMEIGSPVQGGSDPQSISRSKQENDSTENDDFNGMESLSRIATADYPHAFKLTFIVVALVLSIFLVALDMTIVATAIPRITDEFHSLNDVGWYGSAFFLTVASFQSTWGKAYKYFHLKPTFMASIAIFEIGSLICGVAQNSVTLIVGRAIAGMGGAGIASGAYTIIAFAVPPTQRPAFTGILGATYGCASVIGPLLGGVFTSHATWRWCFYVNLPIGGASAAVILLFFQAPAASKPVKADWKEKLLQMDPLGTLTIMAAVICYILALQWGGTTKAWSSSPVIGTLVGFVVFLIAFGLVEWKMGDQAVLQGRFLKQRAILVNLVYIFFFAGAFFAMLYYLPIYFQSVDGVSASESGIRNIPLVLGVSIFTVVSGGLITKYGFYVPFLLAGSSLATIGAGLIYTLDIGSPSSHWIGYQALAGIGIGLSIQVPIIANQAFVSMSEISSITAITLFFQTIGGAFFVAAGQTAFTNRLLARVPVTAPAVSPSLVVATGATELRGVFSDADLPGILVAYMDGLKISFALAIALAGVTLPIALLAKWRNVKPTAPVGAV</sequence>
<protein>
    <recommendedName>
        <fullName evidence="8">Major facilitator superfamily (MFS) profile domain-containing protein</fullName>
    </recommendedName>
</protein>
<dbReference type="Proteomes" id="UP001590951">
    <property type="component" value="Unassembled WGS sequence"/>
</dbReference>
<feature type="transmembrane region" description="Helical" evidence="7">
    <location>
        <begin position="109"/>
        <end position="127"/>
    </location>
</feature>
<feature type="transmembrane region" description="Helical" evidence="7">
    <location>
        <begin position="300"/>
        <end position="317"/>
    </location>
</feature>
<accession>A0ABR4BFK9</accession>
<evidence type="ECO:0000256" key="1">
    <source>
        <dbReference type="ARBA" id="ARBA00004141"/>
    </source>
</evidence>
<evidence type="ECO:0000259" key="8">
    <source>
        <dbReference type="PROSITE" id="PS50850"/>
    </source>
</evidence>
<evidence type="ECO:0000256" key="2">
    <source>
        <dbReference type="ARBA" id="ARBA00022448"/>
    </source>
</evidence>
<proteinExistence type="predicted"/>
<feature type="transmembrane region" description="Helical" evidence="7">
    <location>
        <begin position="229"/>
        <end position="249"/>
    </location>
</feature>
<organism evidence="9 10">
    <name type="scientific">Lepraria finkii</name>
    <dbReference type="NCBI Taxonomy" id="1340010"/>
    <lineage>
        <taxon>Eukaryota</taxon>
        <taxon>Fungi</taxon>
        <taxon>Dikarya</taxon>
        <taxon>Ascomycota</taxon>
        <taxon>Pezizomycotina</taxon>
        <taxon>Lecanoromycetes</taxon>
        <taxon>OSLEUM clade</taxon>
        <taxon>Lecanoromycetidae</taxon>
        <taxon>Lecanorales</taxon>
        <taxon>Lecanorineae</taxon>
        <taxon>Stereocaulaceae</taxon>
        <taxon>Lepraria</taxon>
    </lineage>
</organism>
<dbReference type="InterPro" id="IPR036259">
    <property type="entry name" value="MFS_trans_sf"/>
</dbReference>
<keyword evidence="10" id="KW-1185">Reference proteome</keyword>
<dbReference type="CDD" id="cd17502">
    <property type="entry name" value="MFS_Azr1_MDR_like"/>
    <property type="match status" value="1"/>
</dbReference>
<dbReference type="Pfam" id="PF07690">
    <property type="entry name" value="MFS_1"/>
    <property type="match status" value="1"/>
</dbReference>
<evidence type="ECO:0000256" key="7">
    <source>
        <dbReference type="SAM" id="Phobius"/>
    </source>
</evidence>
<feature type="transmembrane region" description="Helical" evidence="7">
    <location>
        <begin position="139"/>
        <end position="158"/>
    </location>
</feature>
<evidence type="ECO:0000256" key="4">
    <source>
        <dbReference type="ARBA" id="ARBA00022989"/>
    </source>
</evidence>
<dbReference type="InterPro" id="IPR020846">
    <property type="entry name" value="MFS_dom"/>
</dbReference>
<feature type="transmembrane region" description="Helical" evidence="7">
    <location>
        <begin position="164"/>
        <end position="189"/>
    </location>
</feature>
<evidence type="ECO:0000256" key="3">
    <source>
        <dbReference type="ARBA" id="ARBA00022692"/>
    </source>
</evidence>
<reference evidence="9 10" key="1">
    <citation type="submission" date="2024-09" db="EMBL/GenBank/DDBJ databases">
        <title>Rethinking Asexuality: The Enigmatic Case of Functional Sexual Genes in Lepraria (Stereocaulaceae).</title>
        <authorList>
            <person name="Doellman M."/>
            <person name="Sun Y."/>
            <person name="Barcenas-Pena A."/>
            <person name="Lumbsch H.T."/>
            <person name="Grewe F."/>
        </authorList>
    </citation>
    <scope>NUCLEOTIDE SEQUENCE [LARGE SCALE GENOMIC DNA]</scope>
    <source>
        <strain evidence="9 10">Grewe 0041</strain>
    </source>
</reference>
<feature type="transmembrane region" description="Helical" evidence="7">
    <location>
        <begin position="71"/>
        <end position="97"/>
    </location>
</feature>
<feature type="domain" description="Major facilitator superfamily (MFS) profile" evidence="8">
    <location>
        <begin position="74"/>
        <end position="566"/>
    </location>
</feature>
<feature type="transmembrane region" description="Helical" evidence="7">
    <location>
        <begin position="538"/>
        <end position="557"/>
    </location>
</feature>
<keyword evidence="2" id="KW-0813">Transport</keyword>
<comment type="subcellular location">
    <subcellularLocation>
        <location evidence="1">Membrane</location>
        <topology evidence="1">Multi-pass membrane protein</topology>
    </subcellularLocation>
</comment>
<feature type="transmembrane region" description="Helical" evidence="7">
    <location>
        <begin position="196"/>
        <end position="217"/>
    </location>
</feature>
<feature type="transmembrane region" description="Helical" evidence="7">
    <location>
        <begin position="464"/>
        <end position="483"/>
    </location>
</feature>
<keyword evidence="5 7" id="KW-0472">Membrane</keyword>
<feature type="transmembrane region" description="Helical" evidence="7">
    <location>
        <begin position="378"/>
        <end position="395"/>
    </location>
</feature>
<keyword evidence="4 7" id="KW-1133">Transmembrane helix</keyword>
<dbReference type="PANTHER" id="PTHR23501">
    <property type="entry name" value="MAJOR FACILITATOR SUPERFAMILY"/>
    <property type="match status" value="1"/>
</dbReference>
<dbReference type="PROSITE" id="PS50850">
    <property type="entry name" value="MFS"/>
    <property type="match status" value="1"/>
</dbReference>
<dbReference type="EMBL" id="JBHFEH010000007">
    <property type="protein sequence ID" value="KAL2056622.1"/>
    <property type="molecule type" value="Genomic_DNA"/>
</dbReference>
<dbReference type="SUPFAM" id="SSF103473">
    <property type="entry name" value="MFS general substrate transporter"/>
    <property type="match status" value="1"/>
</dbReference>
<feature type="transmembrane region" description="Helical" evidence="7">
    <location>
        <begin position="400"/>
        <end position="420"/>
    </location>
</feature>
<feature type="transmembrane region" description="Helical" evidence="7">
    <location>
        <begin position="270"/>
        <end position="288"/>
    </location>
</feature>
<feature type="transmembrane region" description="Helical" evidence="7">
    <location>
        <begin position="337"/>
        <end position="358"/>
    </location>
</feature>
<gene>
    <name evidence="9" type="ORF">ABVK25_003016</name>
</gene>
<comment type="caution">
    <text evidence="9">The sequence shown here is derived from an EMBL/GenBank/DDBJ whole genome shotgun (WGS) entry which is preliminary data.</text>
</comment>
<evidence type="ECO:0000256" key="6">
    <source>
        <dbReference type="SAM" id="MobiDB-lite"/>
    </source>
</evidence>
<evidence type="ECO:0000256" key="5">
    <source>
        <dbReference type="ARBA" id="ARBA00023136"/>
    </source>
</evidence>
<evidence type="ECO:0000313" key="10">
    <source>
        <dbReference type="Proteomes" id="UP001590951"/>
    </source>
</evidence>
<keyword evidence="3 7" id="KW-0812">Transmembrane</keyword>
<feature type="region of interest" description="Disordered" evidence="6">
    <location>
        <begin position="1"/>
        <end position="52"/>
    </location>
</feature>
<dbReference type="PANTHER" id="PTHR23501:SF177">
    <property type="entry name" value="MAJOR FACILITATOR SUPERFAMILY (MFS) PROFILE DOMAIN-CONTAINING PROTEIN-RELATED"/>
    <property type="match status" value="1"/>
</dbReference>
<dbReference type="Gene3D" id="1.20.1250.20">
    <property type="entry name" value="MFS general substrate transporter like domains"/>
    <property type="match status" value="2"/>
</dbReference>
<feature type="transmembrane region" description="Helical" evidence="7">
    <location>
        <begin position="432"/>
        <end position="452"/>
    </location>
</feature>
<name>A0ABR4BFK9_9LECA</name>